<keyword evidence="2" id="KW-1185">Reference proteome</keyword>
<dbReference type="AlphaFoldDB" id="A0A8X6QGI1"/>
<dbReference type="EMBL" id="BMAW01080716">
    <property type="protein sequence ID" value="GFU20886.1"/>
    <property type="molecule type" value="Genomic_DNA"/>
</dbReference>
<name>A0A8X6QGI1_NEPPI</name>
<accession>A0A8X6QGI1</accession>
<reference evidence="1" key="1">
    <citation type="submission" date="2020-08" db="EMBL/GenBank/DDBJ databases">
        <title>Multicomponent nature underlies the extraordinary mechanical properties of spider dragline silk.</title>
        <authorList>
            <person name="Kono N."/>
            <person name="Nakamura H."/>
            <person name="Mori M."/>
            <person name="Yoshida Y."/>
            <person name="Ohtoshi R."/>
            <person name="Malay A.D."/>
            <person name="Moran D.A.P."/>
            <person name="Tomita M."/>
            <person name="Numata K."/>
            <person name="Arakawa K."/>
        </authorList>
    </citation>
    <scope>NUCLEOTIDE SEQUENCE</scope>
</reference>
<protein>
    <submittedName>
        <fullName evidence="1">Uncharacterized protein</fullName>
    </submittedName>
</protein>
<evidence type="ECO:0000313" key="2">
    <source>
        <dbReference type="Proteomes" id="UP000887013"/>
    </source>
</evidence>
<proteinExistence type="predicted"/>
<evidence type="ECO:0000313" key="1">
    <source>
        <dbReference type="EMBL" id="GFU20886.1"/>
    </source>
</evidence>
<comment type="caution">
    <text evidence="1">The sequence shown here is derived from an EMBL/GenBank/DDBJ whole genome shotgun (WGS) entry which is preliminary data.</text>
</comment>
<organism evidence="1 2">
    <name type="scientific">Nephila pilipes</name>
    <name type="common">Giant wood spider</name>
    <name type="synonym">Nephila maculata</name>
    <dbReference type="NCBI Taxonomy" id="299642"/>
    <lineage>
        <taxon>Eukaryota</taxon>
        <taxon>Metazoa</taxon>
        <taxon>Ecdysozoa</taxon>
        <taxon>Arthropoda</taxon>
        <taxon>Chelicerata</taxon>
        <taxon>Arachnida</taxon>
        <taxon>Araneae</taxon>
        <taxon>Araneomorphae</taxon>
        <taxon>Entelegynae</taxon>
        <taxon>Araneoidea</taxon>
        <taxon>Nephilidae</taxon>
        <taxon>Nephila</taxon>
    </lineage>
</organism>
<dbReference type="Proteomes" id="UP000887013">
    <property type="component" value="Unassembled WGS sequence"/>
</dbReference>
<sequence>MRIQSHSLISDDENFVKALKSVDENPICLTQGEERYKAYFYNNNFQKFLKVRKFAFKKHLGCASHPDV</sequence>
<gene>
    <name evidence="1" type="ORF">NPIL_388571</name>
</gene>